<evidence type="ECO:0000256" key="17">
    <source>
        <dbReference type="SAM" id="MobiDB-lite"/>
    </source>
</evidence>
<feature type="compositionally biased region" description="Acidic residues" evidence="17">
    <location>
        <begin position="792"/>
        <end position="802"/>
    </location>
</feature>
<keyword evidence="11" id="KW-0114">cAMP</keyword>
<proteinExistence type="inferred from homology"/>
<evidence type="ECO:0000256" key="10">
    <source>
        <dbReference type="ARBA" id="ARBA00023136"/>
    </source>
</evidence>
<feature type="region of interest" description="Disordered" evidence="17">
    <location>
        <begin position="257"/>
        <end position="309"/>
    </location>
</feature>
<feature type="compositionally biased region" description="Low complexity" evidence="17">
    <location>
        <begin position="101"/>
        <end position="111"/>
    </location>
</feature>
<comment type="catalytic activity">
    <reaction evidence="14">
        <text>a nucleoside 3',5'-cyclic phosphate + H2O = a nucleoside 5'-phosphate + H(+)</text>
        <dbReference type="Rhea" id="RHEA:14653"/>
        <dbReference type="ChEBI" id="CHEBI:15377"/>
        <dbReference type="ChEBI" id="CHEBI:15378"/>
        <dbReference type="ChEBI" id="CHEBI:57867"/>
        <dbReference type="ChEBI" id="CHEBI:58464"/>
        <dbReference type="EC" id="3.1.4.17"/>
    </reaction>
    <physiologicalReaction direction="left-to-right" evidence="14">
        <dbReference type="Rhea" id="RHEA:14654"/>
    </physiologicalReaction>
</comment>
<keyword evidence="7 16" id="KW-0479">Metal-binding</keyword>
<organism evidence="19 20">
    <name type="scientific">Chelonia mydas</name>
    <name type="common">Green sea-turtle</name>
    <name type="synonym">Chelonia agassizi</name>
    <dbReference type="NCBI Taxonomy" id="8469"/>
    <lineage>
        <taxon>Eukaryota</taxon>
        <taxon>Metazoa</taxon>
        <taxon>Chordata</taxon>
        <taxon>Craniata</taxon>
        <taxon>Vertebrata</taxon>
        <taxon>Euteleostomi</taxon>
        <taxon>Archelosauria</taxon>
        <taxon>Testudinata</taxon>
        <taxon>Testudines</taxon>
        <taxon>Cryptodira</taxon>
        <taxon>Durocryptodira</taxon>
        <taxon>Americhelydia</taxon>
        <taxon>Chelonioidea</taxon>
        <taxon>Cheloniidae</taxon>
        <taxon>Chelonia</taxon>
    </lineage>
</organism>
<evidence type="ECO:0000256" key="2">
    <source>
        <dbReference type="ARBA" id="ARBA00001946"/>
    </source>
</evidence>
<evidence type="ECO:0000313" key="20">
    <source>
        <dbReference type="Proteomes" id="UP000031443"/>
    </source>
</evidence>
<evidence type="ECO:0000256" key="13">
    <source>
        <dbReference type="ARBA" id="ARBA00033684"/>
    </source>
</evidence>
<comment type="cofactor">
    <cofactor evidence="1">
        <name>Mn(2+)</name>
        <dbReference type="ChEBI" id="CHEBI:29035"/>
    </cofactor>
</comment>
<comment type="catalytic activity">
    <reaction evidence="12">
        <text>3',5'-cyclic AMP + H2O = AMP + H(+)</text>
        <dbReference type="Rhea" id="RHEA:25277"/>
        <dbReference type="ChEBI" id="CHEBI:15377"/>
        <dbReference type="ChEBI" id="CHEBI:15378"/>
        <dbReference type="ChEBI" id="CHEBI:58165"/>
        <dbReference type="ChEBI" id="CHEBI:456215"/>
    </reaction>
    <physiologicalReaction direction="left-to-right" evidence="12">
        <dbReference type="Rhea" id="RHEA:25278"/>
    </physiologicalReaction>
</comment>
<keyword evidence="5" id="KW-0597">Phosphoprotein</keyword>
<dbReference type="InterPro" id="IPR023174">
    <property type="entry name" value="PDEase_CS"/>
</dbReference>
<dbReference type="AlphaFoldDB" id="M7AYY3"/>
<evidence type="ECO:0000256" key="9">
    <source>
        <dbReference type="ARBA" id="ARBA00022989"/>
    </source>
</evidence>
<feature type="domain" description="PDEase" evidence="18">
    <location>
        <begin position="340"/>
        <end position="753"/>
    </location>
</feature>
<dbReference type="CDD" id="cd00077">
    <property type="entry name" value="HDc"/>
    <property type="match status" value="1"/>
</dbReference>
<dbReference type="GO" id="GO:0047555">
    <property type="term" value="F:3',5'-cyclic-GMP phosphodiesterase activity"/>
    <property type="evidence" value="ECO:0007669"/>
    <property type="project" value="RHEA"/>
</dbReference>
<evidence type="ECO:0000256" key="14">
    <source>
        <dbReference type="ARBA" id="ARBA00033709"/>
    </source>
</evidence>
<dbReference type="EC" id="3.1.4.-" evidence="16"/>
<comment type="catalytic activity">
    <reaction evidence="13">
        <text>3',5'-cyclic GMP + H2O = GMP + H(+)</text>
        <dbReference type="Rhea" id="RHEA:16957"/>
        <dbReference type="ChEBI" id="CHEBI:15377"/>
        <dbReference type="ChEBI" id="CHEBI:15378"/>
        <dbReference type="ChEBI" id="CHEBI:57746"/>
        <dbReference type="ChEBI" id="CHEBI:58115"/>
    </reaction>
    <physiologicalReaction direction="left-to-right" evidence="13">
        <dbReference type="Rhea" id="RHEA:16958"/>
    </physiologicalReaction>
</comment>
<name>M7AYY3_CHEMY</name>
<keyword evidence="4" id="KW-0140">cGMP</keyword>
<feature type="compositionally biased region" description="Polar residues" evidence="17">
    <location>
        <begin position="183"/>
        <end position="209"/>
    </location>
</feature>
<feature type="compositionally biased region" description="Basic and acidic residues" evidence="17">
    <location>
        <begin position="264"/>
        <end position="278"/>
    </location>
</feature>
<evidence type="ECO:0000256" key="12">
    <source>
        <dbReference type="ARBA" id="ARBA00033675"/>
    </source>
</evidence>
<keyword evidence="8 16" id="KW-0378">Hydrolase</keyword>
<evidence type="ECO:0000256" key="15">
    <source>
        <dbReference type="ARBA" id="ARBA00060946"/>
    </source>
</evidence>
<dbReference type="GO" id="GO:0007165">
    <property type="term" value="P:signal transduction"/>
    <property type="evidence" value="ECO:0007669"/>
    <property type="project" value="InterPro"/>
</dbReference>
<comment type="similarity">
    <text evidence="15">Belongs to the cyclic nucleotide phosphodiesterase family. PDE3 subfamily.</text>
</comment>
<feature type="region of interest" description="Disordered" evidence="17">
    <location>
        <begin position="690"/>
        <end position="720"/>
    </location>
</feature>
<evidence type="ECO:0000313" key="19">
    <source>
        <dbReference type="EMBL" id="EMP25013.1"/>
    </source>
</evidence>
<dbReference type="GO" id="GO:0046872">
    <property type="term" value="F:metal ion binding"/>
    <property type="evidence" value="ECO:0007669"/>
    <property type="project" value="UniProtKB-KW"/>
</dbReference>
<feature type="region of interest" description="Disordered" evidence="17">
    <location>
        <begin position="758"/>
        <end position="802"/>
    </location>
</feature>
<dbReference type="PROSITE" id="PS51845">
    <property type="entry name" value="PDEASE_I_2"/>
    <property type="match status" value="1"/>
</dbReference>
<comment type="subcellular location">
    <subcellularLocation>
        <location evidence="3">Membrane</location>
        <topology evidence="3">Multi-pass membrane protein</topology>
    </subcellularLocation>
</comment>
<feature type="non-terminal residue" evidence="19">
    <location>
        <position position="1"/>
    </location>
</feature>
<dbReference type="PROSITE" id="PS00126">
    <property type="entry name" value="PDEASE_I_1"/>
    <property type="match status" value="1"/>
</dbReference>
<evidence type="ECO:0000256" key="8">
    <source>
        <dbReference type="ARBA" id="ARBA00022801"/>
    </source>
</evidence>
<dbReference type="FunFam" id="1.10.1300.10:FF:000008">
    <property type="entry name" value="Phosphodiesterase"/>
    <property type="match status" value="1"/>
</dbReference>
<reference evidence="20" key="1">
    <citation type="journal article" date="2013" name="Nat. Genet.">
        <title>The draft genomes of soft-shell turtle and green sea turtle yield insights into the development and evolution of the turtle-specific body plan.</title>
        <authorList>
            <person name="Wang Z."/>
            <person name="Pascual-Anaya J."/>
            <person name="Zadissa A."/>
            <person name="Li W."/>
            <person name="Niimura Y."/>
            <person name="Huang Z."/>
            <person name="Li C."/>
            <person name="White S."/>
            <person name="Xiong Z."/>
            <person name="Fang D."/>
            <person name="Wang B."/>
            <person name="Ming Y."/>
            <person name="Chen Y."/>
            <person name="Zheng Y."/>
            <person name="Kuraku S."/>
            <person name="Pignatelli M."/>
            <person name="Herrero J."/>
            <person name="Beal K."/>
            <person name="Nozawa M."/>
            <person name="Li Q."/>
            <person name="Wang J."/>
            <person name="Zhang H."/>
            <person name="Yu L."/>
            <person name="Shigenobu S."/>
            <person name="Wang J."/>
            <person name="Liu J."/>
            <person name="Flicek P."/>
            <person name="Searle S."/>
            <person name="Wang J."/>
            <person name="Kuratani S."/>
            <person name="Yin Y."/>
            <person name="Aken B."/>
            <person name="Zhang G."/>
            <person name="Irie N."/>
        </authorList>
    </citation>
    <scope>NUCLEOTIDE SEQUENCE [LARGE SCALE GENOMIC DNA]</scope>
</reference>
<dbReference type="eggNOG" id="ENOG502QSV8">
    <property type="taxonomic scope" value="Eukaryota"/>
</dbReference>
<keyword evidence="9" id="KW-1133">Transmembrane helix</keyword>
<dbReference type="GO" id="GO:0016020">
    <property type="term" value="C:membrane"/>
    <property type="evidence" value="ECO:0007669"/>
    <property type="project" value="UniProtKB-SubCell"/>
</dbReference>
<feature type="region of interest" description="Disordered" evidence="17">
    <location>
        <begin position="99"/>
        <end position="143"/>
    </location>
</feature>
<dbReference type="Proteomes" id="UP000031443">
    <property type="component" value="Unassembled WGS sequence"/>
</dbReference>
<dbReference type="Pfam" id="PF00233">
    <property type="entry name" value="PDEase_I"/>
    <property type="match status" value="1"/>
</dbReference>
<evidence type="ECO:0000259" key="18">
    <source>
        <dbReference type="PROSITE" id="PS51845"/>
    </source>
</evidence>
<dbReference type="PANTHER" id="PTHR11347">
    <property type="entry name" value="CYCLIC NUCLEOTIDE PHOSPHODIESTERASE"/>
    <property type="match status" value="1"/>
</dbReference>
<accession>M7AYY3</accession>
<evidence type="ECO:0000256" key="1">
    <source>
        <dbReference type="ARBA" id="ARBA00001936"/>
    </source>
</evidence>
<feature type="compositionally biased region" description="Polar residues" evidence="17">
    <location>
        <begin position="764"/>
        <end position="776"/>
    </location>
</feature>
<gene>
    <name evidence="19" type="ORF">UY3_17909</name>
</gene>
<feature type="region of interest" description="Disordered" evidence="17">
    <location>
        <begin position="167"/>
        <end position="241"/>
    </location>
</feature>
<keyword evidence="10" id="KW-0472">Membrane</keyword>
<dbReference type="STRING" id="8469.M7AYY3"/>
<feature type="compositionally biased region" description="Acidic residues" evidence="17">
    <location>
        <begin position="695"/>
        <end position="717"/>
    </location>
</feature>
<dbReference type="Gene3D" id="1.10.1300.10">
    <property type="entry name" value="3'5'-cyclic nucleotide phosphodiesterase, catalytic domain"/>
    <property type="match status" value="1"/>
</dbReference>
<dbReference type="InterPro" id="IPR003607">
    <property type="entry name" value="HD/PDEase_dom"/>
</dbReference>
<dbReference type="EMBL" id="KB595324">
    <property type="protein sequence ID" value="EMP25013.1"/>
    <property type="molecule type" value="Genomic_DNA"/>
</dbReference>
<dbReference type="InterPro" id="IPR002073">
    <property type="entry name" value="PDEase_catalytic_dom"/>
</dbReference>
<dbReference type="InterPro" id="IPR036971">
    <property type="entry name" value="PDEase_catalytic_dom_sf"/>
</dbReference>
<protein>
    <recommendedName>
        <fullName evidence="16">Phosphodiesterase</fullName>
        <ecNumber evidence="16">3.1.4.-</ecNumber>
    </recommendedName>
</protein>
<keyword evidence="20" id="KW-1185">Reference proteome</keyword>
<sequence length="802" mass="89175">QSSGTSITVDIAVMGEAHGLITDLLADPSLPPNVCTSLRAVSNHMLAITVNLFQLLKLDSPFWYSIAWLGTENPPSSDPCPMLQRKRLRKSLPPGLLRRVSSTWTTTTSATGLPTLEPAPVRRDRSGSIKPHESSSSSTDPWNSSILMAITKSRSFSASYAMSATNHLNSKRQSRQGIPPNISPLTSPCHSPIQGTPATSPTGKTSSVQFPDPTDTKQTLKPPKVLTSPQSTPDLSEQIMGPPVICSSCGRPYSQIGSGTGALDRGDGTTHALTRTDDPAQATSDYETNNSDSSDIVQNDDETDCSKEQMQKGSVCRMYTPETIMLHPLIPPENKPILAPEPLVMDNLDSLMDQLNNWNFPVFDLVEKIGKKCGRILSQVSYRLFEDMGLFEAFKIPEREFMNYFHALECGYREIPYHNRIHATDVLHAVWYLTTQPIPGLPTVINDHGSASDSDSDSGITHGHMGYVFSKTYTPADESYGCLAGSIPALELMALYVAAAMHDYDHPGRTNAFLVATSAPQAVLYNDRSVLENHHAAAAWNLFMSRPEYNFLVNLDHVEFKHFRFLVIEAILATDLKKHFDFVARFNAKVNDDVAIDWTNENDRLLVCQMCIKLADVNGPAKCKDLHLQWTEGIVNEFYEQGDEEASLGLPISPFMDRSAPQLAHLQESFISHIVGPLCNSYDSAGLMPGKWVEDSDESGDTDEQEEEETAEMETCENSESRKKKFKRRKIYCQITQHLLQNHKMWKKVIEDEERIAGTEKQGLEQSTLHQSSEQIQAIREEEEEKGKPKGEEEDTAIELNQ</sequence>
<dbReference type="GO" id="GO:0004115">
    <property type="term" value="F:3',5'-cyclic-AMP phosphodiesterase activity"/>
    <property type="evidence" value="ECO:0007669"/>
    <property type="project" value="RHEA"/>
</dbReference>
<feature type="compositionally biased region" description="Basic and acidic residues" evidence="17">
    <location>
        <begin position="120"/>
        <end position="133"/>
    </location>
</feature>
<evidence type="ECO:0000256" key="5">
    <source>
        <dbReference type="ARBA" id="ARBA00022553"/>
    </source>
</evidence>
<evidence type="ECO:0000256" key="4">
    <source>
        <dbReference type="ARBA" id="ARBA00022535"/>
    </source>
</evidence>
<comment type="cofactor">
    <cofactor evidence="16">
        <name>a divalent metal cation</name>
        <dbReference type="ChEBI" id="CHEBI:60240"/>
    </cofactor>
    <text evidence="16">Binds 2 divalent metal cations per subunit. Site 1 may preferentially bind zinc ions, while site 2 has a preference for magnesium and/or manganese ions.</text>
</comment>
<comment type="cofactor">
    <cofactor evidence="2">
        <name>Mg(2+)</name>
        <dbReference type="ChEBI" id="CHEBI:18420"/>
    </cofactor>
</comment>
<evidence type="ECO:0000256" key="3">
    <source>
        <dbReference type="ARBA" id="ARBA00004141"/>
    </source>
</evidence>
<feature type="compositionally biased region" description="Polar residues" evidence="17">
    <location>
        <begin position="281"/>
        <end position="297"/>
    </location>
</feature>
<evidence type="ECO:0000256" key="16">
    <source>
        <dbReference type="RuleBase" id="RU363067"/>
    </source>
</evidence>
<feature type="non-terminal residue" evidence="19">
    <location>
        <position position="802"/>
    </location>
</feature>
<dbReference type="SUPFAM" id="SSF109604">
    <property type="entry name" value="HD-domain/PDEase-like"/>
    <property type="match status" value="1"/>
</dbReference>
<evidence type="ECO:0000256" key="11">
    <source>
        <dbReference type="ARBA" id="ARBA00023149"/>
    </source>
</evidence>
<feature type="compositionally biased region" description="Low complexity" evidence="17">
    <location>
        <begin position="134"/>
        <end position="143"/>
    </location>
</feature>
<keyword evidence="6" id="KW-0812">Transmembrane</keyword>
<dbReference type="SMART" id="SM00471">
    <property type="entry name" value="HDc"/>
    <property type="match status" value="1"/>
</dbReference>
<evidence type="ECO:0000256" key="6">
    <source>
        <dbReference type="ARBA" id="ARBA00022692"/>
    </source>
</evidence>
<evidence type="ECO:0000256" key="7">
    <source>
        <dbReference type="ARBA" id="ARBA00022723"/>
    </source>
</evidence>